<evidence type="ECO:0000313" key="4">
    <source>
        <dbReference type="EMBL" id="KAK9807191.1"/>
    </source>
</evidence>
<reference evidence="4 5" key="1">
    <citation type="journal article" date="2024" name="Nat. Commun.">
        <title>Phylogenomics reveals the evolutionary origins of lichenization in chlorophyte algae.</title>
        <authorList>
            <person name="Puginier C."/>
            <person name="Libourel C."/>
            <person name="Otte J."/>
            <person name="Skaloud P."/>
            <person name="Haon M."/>
            <person name="Grisel S."/>
            <person name="Petersen M."/>
            <person name="Berrin J.G."/>
            <person name="Delaux P.M."/>
            <person name="Dal Grande F."/>
            <person name="Keller J."/>
        </authorList>
    </citation>
    <scope>NUCLEOTIDE SEQUENCE [LARGE SCALE GENOMIC DNA]</scope>
    <source>
        <strain evidence="4 5">SAG 2036</strain>
    </source>
</reference>
<accession>A0AAW1P6J5</accession>
<dbReference type="InterPro" id="IPR013766">
    <property type="entry name" value="Thioredoxin_domain"/>
</dbReference>
<feature type="signal peptide" evidence="2">
    <location>
        <begin position="1"/>
        <end position="19"/>
    </location>
</feature>
<feature type="region of interest" description="Disordered" evidence="1">
    <location>
        <begin position="707"/>
        <end position="749"/>
    </location>
</feature>
<dbReference type="Proteomes" id="UP001465755">
    <property type="component" value="Unassembled WGS sequence"/>
</dbReference>
<feature type="compositionally biased region" description="Low complexity" evidence="1">
    <location>
        <begin position="739"/>
        <end position="749"/>
    </location>
</feature>
<keyword evidence="5" id="KW-1185">Reference proteome</keyword>
<dbReference type="InterPro" id="IPR017937">
    <property type="entry name" value="Thioredoxin_CS"/>
</dbReference>
<evidence type="ECO:0000256" key="2">
    <source>
        <dbReference type="SAM" id="SignalP"/>
    </source>
</evidence>
<feature type="region of interest" description="Disordered" evidence="1">
    <location>
        <begin position="251"/>
        <end position="273"/>
    </location>
</feature>
<evidence type="ECO:0000259" key="3">
    <source>
        <dbReference type="PROSITE" id="PS51352"/>
    </source>
</evidence>
<dbReference type="PRINTS" id="PR00421">
    <property type="entry name" value="THIOREDOXIN"/>
</dbReference>
<protein>
    <recommendedName>
        <fullName evidence="3">Thioredoxin domain-containing protein</fullName>
    </recommendedName>
</protein>
<feature type="region of interest" description="Disordered" evidence="1">
    <location>
        <begin position="655"/>
        <end position="675"/>
    </location>
</feature>
<proteinExistence type="predicted"/>
<keyword evidence="2" id="KW-0732">Signal</keyword>
<feature type="compositionally biased region" description="Basic residues" evidence="1">
    <location>
        <begin position="727"/>
        <end position="738"/>
    </location>
</feature>
<comment type="caution">
    <text evidence="4">The sequence shown here is derived from an EMBL/GenBank/DDBJ whole genome shotgun (WGS) entry which is preliminary data.</text>
</comment>
<evidence type="ECO:0000313" key="5">
    <source>
        <dbReference type="Proteomes" id="UP001465755"/>
    </source>
</evidence>
<dbReference type="InterPro" id="IPR036249">
    <property type="entry name" value="Thioredoxin-like_sf"/>
</dbReference>
<dbReference type="GO" id="GO:0015035">
    <property type="term" value="F:protein-disulfide reductase activity"/>
    <property type="evidence" value="ECO:0007669"/>
    <property type="project" value="TreeGrafter"/>
</dbReference>
<dbReference type="PROSITE" id="PS00194">
    <property type="entry name" value="THIOREDOXIN_1"/>
    <property type="match status" value="1"/>
</dbReference>
<dbReference type="PROSITE" id="PS51352">
    <property type="entry name" value="THIOREDOXIN_2"/>
    <property type="match status" value="1"/>
</dbReference>
<dbReference type="GO" id="GO:0005788">
    <property type="term" value="C:endoplasmic reticulum lumen"/>
    <property type="evidence" value="ECO:0007669"/>
    <property type="project" value="TreeGrafter"/>
</dbReference>
<feature type="compositionally biased region" description="Basic and acidic residues" evidence="1">
    <location>
        <begin position="253"/>
        <end position="273"/>
    </location>
</feature>
<dbReference type="AlphaFoldDB" id="A0AAW1P6J5"/>
<feature type="chain" id="PRO_5043441462" description="Thioredoxin domain-containing protein" evidence="2">
    <location>
        <begin position="20"/>
        <end position="749"/>
    </location>
</feature>
<organism evidence="4 5">
    <name type="scientific">Symbiochloris irregularis</name>
    <dbReference type="NCBI Taxonomy" id="706552"/>
    <lineage>
        <taxon>Eukaryota</taxon>
        <taxon>Viridiplantae</taxon>
        <taxon>Chlorophyta</taxon>
        <taxon>core chlorophytes</taxon>
        <taxon>Trebouxiophyceae</taxon>
        <taxon>Trebouxiales</taxon>
        <taxon>Trebouxiaceae</taxon>
        <taxon>Symbiochloris</taxon>
    </lineage>
</organism>
<dbReference type="GO" id="GO:0034976">
    <property type="term" value="P:response to endoplasmic reticulum stress"/>
    <property type="evidence" value="ECO:0007669"/>
    <property type="project" value="TreeGrafter"/>
</dbReference>
<dbReference type="Gene3D" id="3.40.30.10">
    <property type="entry name" value="Glutaredoxin"/>
    <property type="match status" value="2"/>
</dbReference>
<dbReference type="PANTHER" id="PTHR45815:SF3">
    <property type="entry name" value="PROTEIN DISULFIDE-ISOMERASE A6"/>
    <property type="match status" value="1"/>
</dbReference>
<gene>
    <name evidence="4" type="ORF">WJX73_006186</name>
</gene>
<feature type="domain" description="Thioredoxin" evidence="3">
    <location>
        <begin position="4"/>
        <end position="144"/>
    </location>
</feature>
<evidence type="ECO:0000256" key="1">
    <source>
        <dbReference type="SAM" id="MobiDB-lite"/>
    </source>
</evidence>
<dbReference type="SUPFAM" id="SSF52833">
    <property type="entry name" value="Thioredoxin-like"/>
    <property type="match status" value="3"/>
</dbReference>
<name>A0AAW1P6J5_9CHLO</name>
<dbReference type="Pfam" id="PF00085">
    <property type="entry name" value="Thioredoxin"/>
    <property type="match status" value="1"/>
</dbReference>
<sequence>MMALRIVLTLALLGAFTDALYHKGGPVKLLSRKNFDAEVVQTDMVSIVEFYAPWCGHCKALAPAYAKAASNLEGLVTFGAVDCDLESNKQLCGEYRVQGFPTIKVFPSKAVTKPGSKRRTKAPTDYGGPRTAKGLVDAATYALPQRFITKVRSPGDLAEFMQKSALPKVLLFSTKSASTPLYKGLSTRFSQHLQFGEARNTDAALAEALNVTSFPQLLVLPASAEAEAIPYTGKLKASELIDFLQKQAGIEPSEEKPGKSKAGKDSAKKAAKEEVPEVEVVPLVQLDAVEGLAAQEDAHLLAFFAGSVVTCAKELQALNKEVAALAGLIEAAAVNASESAALSSMGLPVDMQALRSKPCSLQVFLLPFGDSSDADEWSKYTGSMNAKELQSFALTAFPASVPRVDEASLQPFLGLEPKVPKVLLFTDKEATPRLFAALAANMRNRSMLFADVHTSQTAVMEKFGVKKVPAMRVAFLPGPTGAAAEAQDPLDPENDRRLAIQAFPGPYTYAGMAAFLTAMSDALGLAEGAIEDQAVTVSQVNDQEALQQACPSRGGICVLGVLDVNSSGFEGQKSVLEVAAGRHADHPLRFAWIDSNQQPSFLAGFGLSPTDAPTVLAYSASKQRQARLRGTYALETIDKMLNGLLAGREATSPLQEVPRLVDGGQAGDSTGASDAAVEDEFDLSDILGEDVGAGSASKEDLLKQIDAQLLQEEEQRQREESSAQPSTKKKGKRRKKSGSKGYSSSKDEL</sequence>
<dbReference type="PANTHER" id="PTHR45815">
    <property type="entry name" value="PROTEIN DISULFIDE-ISOMERASE A6"/>
    <property type="match status" value="1"/>
</dbReference>
<dbReference type="EMBL" id="JALJOQ010000033">
    <property type="protein sequence ID" value="KAK9807191.1"/>
    <property type="molecule type" value="Genomic_DNA"/>
</dbReference>